<sequence>MKPLVRDLLRQKQAELTAAERRLTAVLLQDSLVGGLQSITKLAESAEVSTPTVIRLARKLGFEGYGGLQDAIRDEIAARIKQPLAKLDMVEPQAPRDHILARFTKAAVENIGRTLEQVDLEEFDRVAALLSAPEQQLHLVGGRITRSNAHYFYNHLQIIRPRVFLLDSSPSVWPQSLLDMDETSTLICFDIRRYERELERLAQLAVKQGVRVVLFTDQWGSPIERCAVHTFRCAVEVPSSWDSTLAINVLVESLIAEVQSRSSRSSVARISALERMIGETNIFRGTSPGRDAGD</sequence>
<dbReference type="InterPro" id="IPR001347">
    <property type="entry name" value="SIS_dom"/>
</dbReference>
<dbReference type="Pfam" id="PF01418">
    <property type="entry name" value="HTH_6"/>
    <property type="match status" value="1"/>
</dbReference>
<dbReference type="GO" id="GO:0003700">
    <property type="term" value="F:DNA-binding transcription factor activity"/>
    <property type="evidence" value="ECO:0007669"/>
    <property type="project" value="InterPro"/>
</dbReference>
<evidence type="ECO:0000256" key="3">
    <source>
        <dbReference type="ARBA" id="ARBA00023163"/>
    </source>
</evidence>
<keyword evidence="2" id="KW-0238">DNA-binding</keyword>
<protein>
    <submittedName>
        <fullName evidence="5">RpiR family transcriptional regulator</fullName>
    </submittedName>
</protein>
<dbReference type="Pfam" id="PF01380">
    <property type="entry name" value="SIS"/>
    <property type="match status" value="1"/>
</dbReference>
<dbReference type="GO" id="GO:0003677">
    <property type="term" value="F:DNA binding"/>
    <property type="evidence" value="ECO:0007669"/>
    <property type="project" value="UniProtKB-KW"/>
</dbReference>
<dbReference type="GO" id="GO:0097367">
    <property type="term" value="F:carbohydrate derivative binding"/>
    <property type="evidence" value="ECO:0007669"/>
    <property type="project" value="InterPro"/>
</dbReference>
<proteinExistence type="predicted"/>
<keyword evidence="1" id="KW-0805">Transcription regulation</keyword>
<evidence type="ECO:0000313" key="5">
    <source>
        <dbReference type="EMBL" id="GGK42438.1"/>
    </source>
</evidence>
<dbReference type="PROSITE" id="PS51071">
    <property type="entry name" value="HTH_RPIR"/>
    <property type="match status" value="1"/>
</dbReference>
<evidence type="ECO:0000259" key="4">
    <source>
        <dbReference type="PROSITE" id="PS51071"/>
    </source>
</evidence>
<comment type="caution">
    <text evidence="5">The sequence shown here is derived from an EMBL/GenBank/DDBJ whole genome shotgun (WGS) entry which is preliminary data.</text>
</comment>
<keyword evidence="3" id="KW-0804">Transcription</keyword>
<dbReference type="EMBL" id="BMMF01000009">
    <property type="protein sequence ID" value="GGK42438.1"/>
    <property type="molecule type" value="Genomic_DNA"/>
</dbReference>
<dbReference type="InterPro" id="IPR009057">
    <property type="entry name" value="Homeodomain-like_sf"/>
</dbReference>
<keyword evidence="6" id="KW-1185">Reference proteome</keyword>
<name>A0A917QBY0_9HYPH</name>
<dbReference type="Proteomes" id="UP000600449">
    <property type="component" value="Unassembled WGS sequence"/>
</dbReference>
<dbReference type="PANTHER" id="PTHR30514:SF18">
    <property type="entry name" value="RPIR-FAMILY TRANSCRIPTIONAL REGULATOR"/>
    <property type="match status" value="1"/>
</dbReference>
<evidence type="ECO:0000256" key="2">
    <source>
        <dbReference type="ARBA" id="ARBA00023125"/>
    </source>
</evidence>
<dbReference type="InterPro" id="IPR036388">
    <property type="entry name" value="WH-like_DNA-bd_sf"/>
</dbReference>
<organism evidence="5 6">
    <name type="scientific">Salinarimonas ramus</name>
    <dbReference type="NCBI Taxonomy" id="690164"/>
    <lineage>
        <taxon>Bacteria</taxon>
        <taxon>Pseudomonadati</taxon>
        <taxon>Pseudomonadota</taxon>
        <taxon>Alphaproteobacteria</taxon>
        <taxon>Hyphomicrobiales</taxon>
        <taxon>Salinarimonadaceae</taxon>
        <taxon>Salinarimonas</taxon>
    </lineage>
</organism>
<dbReference type="InterPro" id="IPR047640">
    <property type="entry name" value="RpiR-like"/>
</dbReference>
<accession>A0A917QBY0</accession>
<dbReference type="InterPro" id="IPR000281">
    <property type="entry name" value="HTH_RpiR"/>
</dbReference>
<feature type="domain" description="HTH rpiR-type" evidence="4">
    <location>
        <begin position="3"/>
        <end position="79"/>
    </location>
</feature>
<dbReference type="Gene3D" id="3.40.50.10490">
    <property type="entry name" value="Glucose-6-phosphate isomerase like protein, domain 1"/>
    <property type="match status" value="1"/>
</dbReference>
<gene>
    <name evidence="5" type="ORF">GCM10011322_31970</name>
</gene>
<dbReference type="SUPFAM" id="SSF46689">
    <property type="entry name" value="Homeodomain-like"/>
    <property type="match status" value="1"/>
</dbReference>
<dbReference type="RefSeq" id="WP_188914242.1">
    <property type="nucleotide sequence ID" value="NZ_BMMF01000009.1"/>
</dbReference>
<dbReference type="InterPro" id="IPR046348">
    <property type="entry name" value="SIS_dom_sf"/>
</dbReference>
<dbReference type="Gene3D" id="1.10.10.10">
    <property type="entry name" value="Winged helix-like DNA-binding domain superfamily/Winged helix DNA-binding domain"/>
    <property type="match status" value="1"/>
</dbReference>
<dbReference type="PANTHER" id="PTHR30514">
    <property type="entry name" value="GLUCOKINASE"/>
    <property type="match status" value="1"/>
</dbReference>
<evidence type="ECO:0000313" key="6">
    <source>
        <dbReference type="Proteomes" id="UP000600449"/>
    </source>
</evidence>
<dbReference type="CDD" id="cd05013">
    <property type="entry name" value="SIS_RpiR"/>
    <property type="match status" value="1"/>
</dbReference>
<dbReference type="InterPro" id="IPR035472">
    <property type="entry name" value="RpiR-like_SIS"/>
</dbReference>
<dbReference type="SUPFAM" id="SSF53697">
    <property type="entry name" value="SIS domain"/>
    <property type="match status" value="1"/>
</dbReference>
<reference evidence="5 6" key="1">
    <citation type="journal article" date="2014" name="Int. J. Syst. Evol. Microbiol.">
        <title>Complete genome sequence of Corynebacterium casei LMG S-19264T (=DSM 44701T), isolated from a smear-ripened cheese.</title>
        <authorList>
            <consortium name="US DOE Joint Genome Institute (JGI-PGF)"/>
            <person name="Walter F."/>
            <person name="Albersmeier A."/>
            <person name="Kalinowski J."/>
            <person name="Ruckert C."/>
        </authorList>
    </citation>
    <scope>NUCLEOTIDE SEQUENCE [LARGE SCALE GENOMIC DNA]</scope>
    <source>
        <strain evidence="5 6">CGMCC 1.9161</strain>
    </source>
</reference>
<dbReference type="GO" id="GO:1901135">
    <property type="term" value="P:carbohydrate derivative metabolic process"/>
    <property type="evidence" value="ECO:0007669"/>
    <property type="project" value="InterPro"/>
</dbReference>
<evidence type="ECO:0000256" key="1">
    <source>
        <dbReference type="ARBA" id="ARBA00023015"/>
    </source>
</evidence>
<dbReference type="AlphaFoldDB" id="A0A917QBY0"/>